<keyword evidence="1 5" id="KW-0479">Metal-binding</keyword>
<organism evidence="8 9">
    <name type="scientific">Modicella reniformis</name>
    <dbReference type="NCBI Taxonomy" id="1440133"/>
    <lineage>
        <taxon>Eukaryota</taxon>
        <taxon>Fungi</taxon>
        <taxon>Fungi incertae sedis</taxon>
        <taxon>Mucoromycota</taxon>
        <taxon>Mortierellomycotina</taxon>
        <taxon>Mortierellomycetes</taxon>
        <taxon>Mortierellales</taxon>
        <taxon>Mortierellaceae</taxon>
        <taxon>Modicella</taxon>
    </lineage>
</organism>
<dbReference type="Gene3D" id="4.10.1000.10">
    <property type="entry name" value="Zinc finger, CCCH-type"/>
    <property type="match status" value="1"/>
</dbReference>
<name>A0A9P6SNY8_9FUNG</name>
<evidence type="ECO:0000256" key="6">
    <source>
        <dbReference type="SAM" id="MobiDB-lite"/>
    </source>
</evidence>
<feature type="domain" description="C3H1-type" evidence="7">
    <location>
        <begin position="266"/>
        <end position="293"/>
    </location>
</feature>
<sequence>MPNAYVLSPTSDPFNPFLSIFDTPRNSFAAVFHEHLFPTRSSLSHVALPQSNTTLQGFDTDLATPSTGSIGFSDLFSKASLNHKRSSAWSDNGQIGTEANPSYTSWPLKPSQPDLSHASTLRLQTSRCNVSDGFYLSRHRSIDATLMDQVVVVDSRRHSSYVQTESVGDHWDTEGNNEVGVQQYDSAVKRVSVTPAAISRLTYPISKGHSPENSSTRISSRKDNNSSHDNSTSKNSTNKKPSIHSVDISNSNNKSNSNTNETSPHFKTEYCAKFRESGKCPFGERCQFVHHEQELQQRSRSLTYKTQPCWSGKSCSYQQNHARCNYLHDGETAEMFDQQRGVSYAQVKRILGRRMKQKFKQQQLQQETSEAKEVCPASDILQHSPSDDPPLDPELPTCLLLALGIDLSSASMCMTNYDPQFESLHAVPGMLSPGIIPEIQDPFSLRDHFREWGGPFFEEDEDEDMHLDPRPFDPQIWTLVNRPLSRVTFVAAEEAHHQSQGQQDGHHRDRILNDLFSESSPPVSTRACYGVSDLVSGIMRRKRNAAVGNLVALSLRSECGAGYYNLW</sequence>
<proteinExistence type="predicted"/>
<dbReference type="Proteomes" id="UP000749646">
    <property type="component" value="Unassembled WGS sequence"/>
</dbReference>
<reference evidence="8" key="1">
    <citation type="journal article" date="2020" name="Fungal Divers.">
        <title>Resolving the Mortierellaceae phylogeny through synthesis of multi-gene phylogenetics and phylogenomics.</title>
        <authorList>
            <person name="Vandepol N."/>
            <person name="Liber J."/>
            <person name="Desiro A."/>
            <person name="Na H."/>
            <person name="Kennedy M."/>
            <person name="Barry K."/>
            <person name="Grigoriev I.V."/>
            <person name="Miller A.N."/>
            <person name="O'Donnell K."/>
            <person name="Stajich J.E."/>
            <person name="Bonito G."/>
        </authorList>
    </citation>
    <scope>NUCLEOTIDE SEQUENCE</scope>
    <source>
        <strain evidence="8">MES-2147</strain>
    </source>
</reference>
<feature type="zinc finger region" description="C3H1-type" evidence="5">
    <location>
        <begin position="266"/>
        <end position="293"/>
    </location>
</feature>
<evidence type="ECO:0000256" key="5">
    <source>
        <dbReference type="PROSITE-ProRule" id="PRU00723"/>
    </source>
</evidence>
<feature type="compositionally biased region" description="Low complexity" evidence="6">
    <location>
        <begin position="249"/>
        <end position="263"/>
    </location>
</feature>
<dbReference type="PANTHER" id="PTHR12547">
    <property type="entry name" value="CCCH ZINC FINGER/TIS11-RELATED"/>
    <property type="match status" value="1"/>
</dbReference>
<dbReference type="Pfam" id="PF00642">
    <property type="entry name" value="zf-CCCH"/>
    <property type="match status" value="1"/>
</dbReference>
<dbReference type="SMART" id="SM00356">
    <property type="entry name" value="ZnF_C3H1"/>
    <property type="match status" value="1"/>
</dbReference>
<evidence type="ECO:0000256" key="2">
    <source>
        <dbReference type="ARBA" id="ARBA00022737"/>
    </source>
</evidence>
<keyword evidence="9" id="KW-1185">Reference proteome</keyword>
<dbReference type="PROSITE" id="PS50103">
    <property type="entry name" value="ZF_C3H1"/>
    <property type="match status" value="1"/>
</dbReference>
<dbReference type="SUPFAM" id="SSF90229">
    <property type="entry name" value="CCCH zinc finger"/>
    <property type="match status" value="1"/>
</dbReference>
<evidence type="ECO:0000313" key="9">
    <source>
        <dbReference type="Proteomes" id="UP000749646"/>
    </source>
</evidence>
<feature type="compositionally biased region" description="Low complexity" evidence="6">
    <location>
        <begin position="227"/>
        <end position="240"/>
    </location>
</feature>
<dbReference type="GO" id="GO:0003729">
    <property type="term" value="F:mRNA binding"/>
    <property type="evidence" value="ECO:0007669"/>
    <property type="project" value="InterPro"/>
</dbReference>
<keyword evidence="4 5" id="KW-0862">Zinc</keyword>
<evidence type="ECO:0000256" key="4">
    <source>
        <dbReference type="ARBA" id="ARBA00022833"/>
    </source>
</evidence>
<accession>A0A9P6SNY8</accession>
<comment type="caution">
    <text evidence="8">The sequence shown here is derived from an EMBL/GenBank/DDBJ whole genome shotgun (WGS) entry which is preliminary data.</text>
</comment>
<dbReference type="AlphaFoldDB" id="A0A9P6SNY8"/>
<evidence type="ECO:0000256" key="3">
    <source>
        <dbReference type="ARBA" id="ARBA00022771"/>
    </source>
</evidence>
<dbReference type="InterPro" id="IPR036855">
    <property type="entry name" value="Znf_CCCH_sf"/>
</dbReference>
<evidence type="ECO:0000313" key="8">
    <source>
        <dbReference type="EMBL" id="KAF9984968.1"/>
    </source>
</evidence>
<gene>
    <name evidence="8" type="ORF">BGZ65_012076</name>
</gene>
<dbReference type="EMBL" id="JAAAHW010003335">
    <property type="protein sequence ID" value="KAF9984968.1"/>
    <property type="molecule type" value="Genomic_DNA"/>
</dbReference>
<dbReference type="GO" id="GO:0008270">
    <property type="term" value="F:zinc ion binding"/>
    <property type="evidence" value="ECO:0007669"/>
    <property type="project" value="UniProtKB-KW"/>
</dbReference>
<protein>
    <recommendedName>
        <fullName evidence="7">C3H1-type domain-containing protein</fullName>
    </recommendedName>
</protein>
<evidence type="ECO:0000256" key="1">
    <source>
        <dbReference type="ARBA" id="ARBA00022723"/>
    </source>
</evidence>
<dbReference type="InterPro" id="IPR000571">
    <property type="entry name" value="Znf_CCCH"/>
</dbReference>
<keyword evidence="2" id="KW-0677">Repeat</keyword>
<evidence type="ECO:0000259" key="7">
    <source>
        <dbReference type="PROSITE" id="PS50103"/>
    </source>
</evidence>
<feature type="region of interest" description="Disordered" evidence="6">
    <location>
        <begin position="204"/>
        <end position="264"/>
    </location>
</feature>
<dbReference type="PANTHER" id="PTHR12547:SF156">
    <property type="entry name" value="ZINC FINGER CCCH DOMAIN-CONTAINING PROTEIN 12"/>
    <property type="match status" value="1"/>
</dbReference>
<dbReference type="InterPro" id="IPR045877">
    <property type="entry name" value="ZFP36-like"/>
</dbReference>
<dbReference type="OrthoDB" id="410307at2759"/>
<keyword evidence="3 5" id="KW-0863">Zinc-finger</keyword>